<gene>
    <name evidence="1" type="ORF">J2S01_001837</name>
</gene>
<proteinExistence type="predicted"/>
<comment type="caution">
    <text evidence="1">The sequence shown here is derived from an EMBL/GenBank/DDBJ whole genome shotgun (WGS) entry which is preliminary data.</text>
</comment>
<protein>
    <submittedName>
        <fullName evidence="1">Uncharacterized protein</fullName>
    </submittedName>
</protein>
<sequence length="47" mass="5720">MLDKTADIAKNMLDHKEAKYNAHWEEDDLLKDWTKEAEKEMYQGWHI</sequence>
<organism evidence="1 2">
    <name type="scientific">Pectinatus haikarae</name>
    <dbReference type="NCBI Taxonomy" id="349096"/>
    <lineage>
        <taxon>Bacteria</taxon>
        <taxon>Bacillati</taxon>
        <taxon>Bacillota</taxon>
        <taxon>Negativicutes</taxon>
        <taxon>Selenomonadales</taxon>
        <taxon>Selenomonadaceae</taxon>
        <taxon>Pectinatus</taxon>
    </lineage>
</organism>
<keyword evidence="2" id="KW-1185">Reference proteome</keyword>
<dbReference type="RefSeq" id="WP_307224306.1">
    <property type="nucleotide sequence ID" value="NZ_CP116940.1"/>
</dbReference>
<evidence type="ECO:0000313" key="2">
    <source>
        <dbReference type="Proteomes" id="UP001239167"/>
    </source>
</evidence>
<evidence type="ECO:0000313" key="1">
    <source>
        <dbReference type="EMBL" id="MDQ0204115.1"/>
    </source>
</evidence>
<accession>A0ABT9Y8E9</accession>
<reference evidence="1 2" key="1">
    <citation type="submission" date="2023-07" db="EMBL/GenBank/DDBJ databases">
        <title>Genomic Encyclopedia of Type Strains, Phase IV (KMG-IV): sequencing the most valuable type-strain genomes for metagenomic binning, comparative biology and taxonomic classification.</title>
        <authorList>
            <person name="Goeker M."/>
        </authorList>
    </citation>
    <scope>NUCLEOTIDE SEQUENCE [LARGE SCALE GENOMIC DNA]</scope>
    <source>
        <strain evidence="1 2">DSM 16980</strain>
    </source>
</reference>
<dbReference type="Proteomes" id="UP001239167">
    <property type="component" value="Unassembled WGS sequence"/>
</dbReference>
<name>A0ABT9Y8E9_9FIRM</name>
<dbReference type="EMBL" id="JAUSUE010000012">
    <property type="protein sequence ID" value="MDQ0204115.1"/>
    <property type="molecule type" value="Genomic_DNA"/>
</dbReference>